<dbReference type="Proteomes" id="UP000728185">
    <property type="component" value="Unassembled WGS sequence"/>
</dbReference>
<evidence type="ECO:0000259" key="3">
    <source>
        <dbReference type="Pfam" id="PF00586"/>
    </source>
</evidence>
<dbReference type="InterPro" id="IPR036921">
    <property type="entry name" value="PurM-like_N_sf"/>
</dbReference>
<dbReference type="PANTHER" id="PTHR10256">
    <property type="entry name" value="SELENIDE, WATER DIKINASE"/>
    <property type="match status" value="1"/>
</dbReference>
<dbReference type="Pfam" id="PF00586">
    <property type="entry name" value="AIRS"/>
    <property type="match status" value="1"/>
</dbReference>
<comment type="caution">
    <text evidence="4">The sequence shown here is derived from an EMBL/GenBank/DDBJ whole genome shotgun (WGS) entry which is preliminary data.</text>
</comment>
<dbReference type="InterPro" id="IPR016188">
    <property type="entry name" value="PurM-like_N"/>
</dbReference>
<keyword evidence="2" id="KW-0067">ATP-binding</keyword>
<keyword evidence="5" id="KW-1185">Reference proteome</keyword>
<dbReference type="GO" id="GO:0004756">
    <property type="term" value="F:selenide, water dikinase activity"/>
    <property type="evidence" value="ECO:0007669"/>
    <property type="project" value="TreeGrafter"/>
</dbReference>
<dbReference type="PANTHER" id="PTHR10256:SF0">
    <property type="entry name" value="INACTIVE SELENIDE, WATER DIKINASE-LIKE PROTEIN-RELATED"/>
    <property type="match status" value="1"/>
</dbReference>
<keyword evidence="1" id="KW-0547">Nucleotide-binding</keyword>
<dbReference type="Gene3D" id="3.90.650.10">
    <property type="entry name" value="PurM-like C-terminal domain"/>
    <property type="match status" value="1"/>
</dbReference>
<accession>A0A8E0RYY7</accession>
<dbReference type="Gene3D" id="3.30.1330.10">
    <property type="entry name" value="PurM-like, N-terminal domain"/>
    <property type="match status" value="1"/>
</dbReference>
<evidence type="ECO:0000256" key="1">
    <source>
        <dbReference type="ARBA" id="ARBA00022741"/>
    </source>
</evidence>
<dbReference type="AlphaFoldDB" id="A0A8E0RYY7"/>
<evidence type="ECO:0000313" key="4">
    <source>
        <dbReference type="EMBL" id="KAA0195928.1"/>
    </source>
</evidence>
<reference evidence="4" key="1">
    <citation type="submission" date="2019-05" db="EMBL/GenBank/DDBJ databases">
        <title>Annotation for the trematode Fasciolopsis buski.</title>
        <authorList>
            <person name="Choi Y.-J."/>
        </authorList>
    </citation>
    <scope>NUCLEOTIDE SEQUENCE</scope>
    <source>
        <strain evidence="4">HT</strain>
        <tissue evidence="4">Whole worm</tissue>
    </source>
</reference>
<sequence>MGWITCCNVLSDLYAMGVVNCDNMLLLLGVAQEMSATEREVCVKLLMEGFRDCALEANTFIRGGQTVLSPWLMIGGVATSVCTDSEYIMQVNQNSCALGGIYFFSGIEGGVSFSSYFFRMMQPSGKLSENSPNRANYGDVLVLTKPLGTQVAVNAYQWMRDQHTFWTQTLRTVTTEDEVRRLFSAATLSMTHLNRNGKLILFHIPRGINIPDTFTSSALTCLPRDFSSSN</sequence>
<organism evidence="4 5">
    <name type="scientific">Fasciolopsis buskii</name>
    <dbReference type="NCBI Taxonomy" id="27845"/>
    <lineage>
        <taxon>Eukaryota</taxon>
        <taxon>Metazoa</taxon>
        <taxon>Spiralia</taxon>
        <taxon>Lophotrochozoa</taxon>
        <taxon>Platyhelminthes</taxon>
        <taxon>Trematoda</taxon>
        <taxon>Digenea</taxon>
        <taxon>Plagiorchiida</taxon>
        <taxon>Echinostomata</taxon>
        <taxon>Echinostomatoidea</taxon>
        <taxon>Fasciolidae</taxon>
        <taxon>Fasciolopsis</taxon>
    </lineage>
</organism>
<dbReference type="GO" id="GO:0005737">
    <property type="term" value="C:cytoplasm"/>
    <property type="evidence" value="ECO:0007669"/>
    <property type="project" value="TreeGrafter"/>
</dbReference>
<name>A0A8E0RYY7_9TREM</name>
<dbReference type="SUPFAM" id="SSF56042">
    <property type="entry name" value="PurM C-terminal domain-like"/>
    <property type="match status" value="1"/>
</dbReference>
<dbReference type="InterPro" id="IPR036676">
    <property type="entry name" value="PurM-like_C_sf"/>
</dbReference>
<dbReference type="EMBL" id="LUCM01003348">
    <property type="protein sequence ID" value="KAA0195928.1"/>
    <property type="molecule type" value="Genomic_DNA"/>
</dbReference>
<dbReference type="GO" id="GO:0005524">
    <property type="term" value="F:ATP binding"/>
    <property type="evidence" value="ECO:0007669"/>
    <property type="project" value="UniProtKB-KW"/>
</dbReference>
<proteinExistence type="predicted"/>
<dbReference type="GO" id="GO:0016260">
    <property type="term" value="P:selenocysteine biosynthetic process"/>
    <property type="evidence" value="ECO:0007669"/>
    <property type="project" value="TreeGrafter"/>
</dbReference>
<dbReference type="InterPro" id="IPR004536">
    <property type="entry name" value="SPS/SelD"/>
</dbReference>
<gene>
    <name evidence="4" type="ORF">FBUS_10361</name>
</gene>
<evidence type="ECO:0000256" key="2">
    <source>
        <dbReference type="ARBA" id="ARBA00022840"/>
    </source>
</evidence>
<evidence type="ECO:0000313" key="5">
    <source>
        <dbReference type="Proteomes" id="UP000728185"/>
    </source>
</evidence>
<protein>
    <submittedName>
        <fullName evidence="4">SPS1</fullName>
    </submittedName>
</protein>
<feature type="domain" description="PurM-like N-terminal" evidence="3">
    <location>
        <begin position="1"/>
        <end position="78"/>
    </location>
</feature>
<dbReference type="SUPFAM" id="SSF55326">
    <property type="entry name" value="PurM N-terminal domain-like"/>
    <property type="match status" value="1"/>
</dbReference>
<dbReference type="OrthoDB" id="409395at2759"/>